<protein>
    <submittedName>
        <fullName evidence="1">Uncharacterized protein</fullName>
    </submittedName>
</protein>
<gene>
    <name evidence="1" type="ORF">S01H1_43032</name>
</gene>
<accession>X0WFB6</accession>
<dbReference type="EMBL" id="BARS01027389">
    <property type="protein sequence ID" value="GAG11396.1"/>
    <property type="molecule type" value="Genomic_DNA"/>
</dbReference>
<sequence>MNRETLRALARCRRALLELHAQPPGSLPDELEDLIEDLVAPGFRERLLKTFVAGLHCSERLQ</sequence>
<comment type="caution">
    <text evidence="1">The sequence shown here is derived from an EMBL/GenBank/DDBJ whole genome shotgun (WGS) entry which is preliminary data.</text>
</comment>
<reference evidence="1" key="1">
    <citation type="journal article" date="2014" name="Front. Microbiol.">
        <title>High frequency of phylogenetically diverse reductive dehalogenase-homologous genes in deep subseafloor sedimentary metagenomes.</title>
        <authorList>
            <person name="Kawai M."/>
            <person name="Futagami T."/>
            <person name="Toyoda A."/>
            <person name="Takaki Y."/>
            <person name="Nishi S."/>
            <person name="Hori S."/>
            <person name="Arai W."/>
            <person name="Tsubouchi T."/>
            <person name="Morono Y."/>
            <person name="Uchiyama I."/>
            <person name="Ito T."/>
            <person name="Fujiyama A."/>
            <person name="Inagaki F."/>
            <person name="Takami H."/>
        </authorList>
    </citation>
    <scope>NUCLEOTIDE SEQUENCE</scope>
    <source>
        <strain evidence="1">Expedition CK06-06</strain>
    </source>
</reference>
<dbReference type="AlphaFoldDB" id="X0WFB6"/>
<proteinExistence type="predicted"/>
<name>X0WFB6_9ZZZZ</name>
<organism evidence="1">
    <name type="scientific">marine sediment metagenome</name>
    <dbReference type="NCBI Taxonomy" id="412755"/>
    <lineage>
        <taxon>unclassified sequences</taxon>
        <taxon>metagenomes</taxon>
        <taxon>ecological metagenomes</taxon>
    </lineage>
</organism>
<evidence type="ECO:0000313" key="1">
    <source>
        <dbReference type="EMBL" id="GAG11396.1"/>
    </source>
</evidence>